<keyword evidence="1" id="KW-1133">Transmembrane helix</keyword>
<dbReference type="InParanoid" id="B0DX00"/>
<sequence>MVGSIDTLVHPICIPGNCIAQYMRSALLQRQCLGLRGPSCRKVSQRSNEGMGIMGFMGMSYMSENLPLACLSADREGITMEAYCLALGLAQRRKPLESMWRRVVSSSSVTIVPTTLEWVGSVIIFLLFYMIGCVSKAIVTYRGLPMPANTLDWVFTIVFSSLTYCLEMYQDEAAYAWPSVFQTNYQPSLYSVTLITSSTMIISGYFLVLLWNWVPKKPPTELPLPPSLDYIHFISCKTLLCCFTTFGGISATFNPMQSFLRLIRRSVLVCVAFTSRFLNAMSITITAWGSVLHLFRSLGQAASSALIRVGFIPLF</sequence>
<protein>
    <submittedName>
        <fullName evidence="2">Predicted protein</fullName>
    </submittedName>
</protein>
<accession>B0DX00</accession>
<feature type="transmembrane region" description="Helical" evidence="1">
    <location>
        <begin position="189"/>
        <end position="211"/>
    </location>
</feature>
<feature type="transmembrane region" description="Helical" evidence="1">
    <location>
        <begin position="266"/>
        <end position="288"/>
    </location>
</feature>
<dbReference type="EMBL" id="DS547145">
    <property type="protein sequence ID" value="EDR00848.1"/>
    <property type="molecule type" value="Genomic_DNA"/>
</dbReference>
<gene>
    <name evidence="2" type="ORF">LACBIDRAFT_333764</name>
</gene>
<dbReference type="GeneID" id="6084138"/>
<feature type="transmembrane region" description="Helical" evidence="1">
    <location>
        <begin position="109"/>
        <end position="131"/>
    </location>
</feature>
<dbReference type="HOGENOM" id="CLU_882982_0_0_1"/>
<feature type="transmembrane region" description="Helical" evidence="1">
    <location>
        <begin position="231"/>
        <end position="254"/>
    </location>
</feature>
<evidence type="ECO:0000313" key="3">
    <source>
        <dbReference type="Proteomes" id="UP000001194"/>
    </source>
</evidence>
<keyword evidence="3" id="KW-1185">Reference proteome</keyword>
<keyword evidence="1" id="KW-0812">Transmembrane</keyword>
<evidence type="ECO:0000256" key="1">
    <source>
        <dbReference type="SAM" id="Phobius"/>
    </source>
</evidence>
<proteinExistence type="predicted"/>
<dbReference type="Proteomes" id="UP000001194">
    <property type="component" value="Unassembled WGS sequence"/>
</dbReference>
<feature type="transmembrane region" description="Helical" evidence="1">
    <location>
        <begin position="151"/>
        <end position="169"/>
    </location>
</feature>
<evidence type="ECO:0000313" key="2">
    <source>
        <dbReference type="EMBL" id="EDR00848.1"/>
    </source>
</evidence>
<keyword evidence="1" id="KW-0472">Membrane</keyword>
<organism evidence="3">
    <name type="scientific">Laccaria bicolor (strain S238N-H82 / ATCC MYA-4686)</name>
    <name type="common">Bicoloured deceiver</name>
    <name type="synonym">Laccaria laccata var. bicolor</name>
    <dbReference type="NCBI Taxonomy" id="486041"/>
    <lineage>
        <taxon>Eukaryota</taxon>
        <taxon>Fungi</taxon>
        <taxon>Dikarya</taxon>
        <taxon>Basidiomycota</taxon>
        <taxon>Agaricomycotina</taxon>
        <taxon>Agaricomycetes</taxon>
        <taxon>Agaricomycetidae</taxon>
        <taxon>Agaricales</taxon>
        <taxon>Agaricineae</taxon>
        <taxon>Hydnangiaceae</taxon>
        <taxon>Laccaria</taxon>
    </lineage>
</organism>
<dbReference type="AlphaFoldDB" id="B0DX00"/>
<name>B0DX00_LACBS</name>
<dbReference type="RefSeq" id="XP_001888442.1">
    <property type="nucleotide sequence ID" value="XM_001888407.1"/>
</dbReference>
<reference evidence="2 3" key="1">
    <citation type="journal article" date="2008" name="Nature">
        <title>The genome of Laccaria bicolor provides insights into mycorrhizal symbiosis.</title>
        <authorList>
            <person name="Martin F."/>
            <person name="Aerts A."/>
            <person name="Ahren D."/>
            <person name="Brun A."/>
            <person name="Danchin E.G.J."/>
            <person name="Duchaussoy F."/>
            <person name="Gibon J."/>
            <person name="Kohler A."/>
            <person name="Lindquist E."/>
            <person name="Pereda V."/>
            <person name="Salamov A."/>
            <person name="Shapiro H.J."/>
            <person name="Wuyts J."/>
            <person name="Blaudez D."/>
            <person name="Buee M."/>
            <person name="Brokstein P."/>
            <person name="Canbaeck B."/>
            <person name="Cohen D."/>
            <person name="Courty P.E."/>
            <person name="Coutinho P.M."/>
            <person name="Delaruelle C."/>
            <person name="Detter J.C."/>
            <person name="Deveau A."/>
            <person name="DiFazio S."/>
            <person name="Duplessis S."/>
            <person name="Fraissinet-Tachet L."/>
            <person name="Lucic E."/>
            <person name="Frey-Klett P."/>
            <person name="Fourrey C."/>
            <person name="Feussner I."/>
            <person name="Gay G."/>
            <person name="Grimwood J."/>
            <person name="Hoegger P.J."/>
            <person name="Jain P."/>
            <person name="Kilaru S."/>
            <person name="Labbe J."/>
            <person name="Lin Y.C."/>
            <person name="Legue V."/>
            <person name="Le Tacon F."/>
            <person name="Marmeisse R."/>
            <person name="Melayah D."/>
            <person name="Montanini B."/>
            <person name="Muratet M."/>
            <person name="Nehls U."/>
            <person name="Niculita-Hirzel H."/>
            <person name="Oudot-Le Secq M.P."/>
            <person name="Peter M."/>
            <person name="Quesneville H."/>
            <person name="Rajashekar B."/>
            <person name="Reich M."/>
            <person name="Rouhier N."/>
            <person name="Schmutz J."/>
            <person name="Yin T."/>
            <person name="Chalot M."/>
            <person name="Henrissat B."/>
            <person name="Kuees U."/>
            <person name="Lucas S."/>
            <person name="Van de Peer Y."/>
            <person name="Podila G.K."/>
            <person name="Polle A."/>
            <person name="Pukkila P.J."/>
            <person name="Richardson P.M."/>
            <person name="Rouze P."/>
            <person name="Sanders I.R."/>
            <person name="Stajich J.E."/>
            <person name="Tunlid A."/>
            <person name="Tuskan G."/>
            <person name="Grigoriev I.V."/>
        </authorList>
    </citation>
    <scope>NUCLEOTIDE SEQUENCE [LARGE SCALE GENOMIC DNA]</scope>
    <source>
        <strain evidence="3">S238N-H82 / ATCC MYA-4686</strain>
    </source>
</reference>
<dbReference type="KEGG" id="lbc:LACBIDRAFT_333764"/>
<dbReference type="OrthoDB" id="3105028at2759"/>